<dbReference type="EMBL" id="CP144694">
    <property type="protein sequence ID" value="WVZ01677.1"/>
    <property type="molecule type" value="Genomic_DNA"/>
</dbReference>
<proteinExistence type="predicted"/>
<reference evidence="3 4" key="1">
    <citation type="journal article" date="2023" name="Life. Sci Alliance">
        <title>Evolutionary insights into 3D genome organization and epigenetic landscape of Vigna mungo.</title>
        <authorList>
            <person name="Junaid A."/>
            <person name="Singh B."/>
            <person name="Bhatia S."/>
        </authorList>
    </citation>
    <scope>NUCLEOTIDE SEQUENCE [LARGE SCALE GENOMIC DNA]</scope>
    <source>
        <strain evidence="3">Urdbean</strain>
    </source>
</reference>
<keyword evidence="2" id="KW-1133">Transmembrane helix</keyword>
<evidence type="ECO:0000313" key="4">
    <source>
        <dbReference type="Proteomes" id="UP001374535"/>
    </source>
</evidence>
<evidence type="ECO:0000313" key="3">
    <source>
        <dbReference type="EMBL" id="WVZ01677.1"/>
    </source>
</evidence>
<keyword evidence="2" id="KW-0812">Transmembrane</keyword>
<protein>
    <submittedName>
        <fullName evidence="3">Uncharacterized protein</fullName>
    </submittedName>
</protein>
<gene>
    <name evidence="3" type="ORF">V8G54_022483</name>
</gene>
<dbReference type="AlphaFoldDB" id="A0AAQ3N2R6"/>
<keyword evidence="2" id="KW-0472">Membrane</keyword>
<keyword evidence="4" id="KW-1185">Reference proteome</keyword>
<accession>A0AAQ3N2R6</accession>
<name>A0AAQ3N2R6_VIGMU</name>
<dbReference type="Proteomes" id="UP001374535">
    <property type="component" value="Chromosome 7"/>
</dbReference>
<evidence type="ECO:0000256" key="2">
    <source>
        <dbReference type="SAM" id="Phobius"/>
    </source>
</evidence>
<sequence length="130" mass="14601">MSSDQCHVVMVYGKSPAGLVMAPLLVFGVWRERSLWSEVQRCFQLPLQQHGDDGRNGNRWEGGPQFNATCSDASDRRRGSDAVPGQRCRRNEEVHEKASMEMGRGAVYSDKGKCFVLVCFLLLIPLFYSS</sequence>
<feature type="non-terminal residue" evidence="3">
    <location>
        <position position="130"/>
    </location>
</feature>
<feature type="transmembrane region" description="Helical" evidence="2">
    <location>
        <begin position="112"/>
        <end position="128"/>
    </location>
</feature>
<evidence type="ECO:0000256" key="1">
    <source>
        <dbReference type="SAM" id="MobiDB-lite"/>
    </source>
</evidence>
<organism evidence="3 4">
    <name type="scientific">Vigna mungo</name>
    <name type="common">Black gram</name>
    <name type="synonym">Phaseolus mungo</name>
    <dbReference type="NCBI Taxonomy" id="3915"/>
    <lineage>
        <taxon>Eukaryota</taxon>
        <taxon>Viridiplantae</taxon>
        <taxon>Streptophyta</taxon>
        <taxon>Embryophyta</taxon>
        <taxon>Tracheophyta</taxon>
        <taxon>Spermatophyta</taxon>
        <taxon>Magnoliopsida</taxon>
        <taxon>eudicotyledons</taxon>
        <taxon>Gunneridae</taxon>
        <taxon>Pentapetalae</taxon>
        <taxon>rosids</taxon>
        <taxon>fabids</taxon>
        <taxon>Fabales</taxon>
        <taxon>Fabaceae</taxon>
        <taxon>Papilionoideae</taxon>
        <taxon>50 kb inversion clade</taxon>
        <taxon>NPAAA clade</taxon>
        <taxon>indigoferoid/millettioid clade</taxon>
        <taxon>Phaseoleae</taxon>
        <taxon>Vigna</taxon>
    </lineage>
</organism>
<feature type="region of interest" description="Disordered" evidence="1">
    <location>
        <begin position="71"/>
        <end position="94"/>
    </location>
</feature>